<sequence length="304" mass="32611">MAGKKYDREKANAVAEGNWVPSPEAKSKSLWFRIGAIVLWAVAIGLEIFVIVKYLLPSKPVNTWLIIGLIVAIGVAALAGSFLWKKANHISPASEKNKVAFWVQNQLGVIITVIAFLPLIVLIFLDKDMDGKQKGILGGVAIAVAVAVGLLSADYHPVSQEQITRERNVVQELTGQNEVWWSKSGEKFHVCKNVGALRNTKPENLRSGTVEKAHEDGINELTKQWVSEARSPKQCNIPNADAKIEAILNGAVPGLSADEAKKTVDEGEAAEVTQAPASVPATNAPATSPAKKAPTHTRTPVPVG</sequence>
<feature type="transmembrane region" description="Helical" evidence="2">
    <location>
        <begin position="30"/>
        <end position="52"/>
    </location>
</feature>
<dbReference type="EMBL" id="BAAAVS010000021">
    <property type="protein sequence ID" value="GAA3034345.1"/>
    <property type="molecule type" value="Genomic_DNA"/>
</dbReference>
<keyword evidence="4" id="KW-1185">Reference proteome</keyword>
<evidence type="ECO:0000256" key="1">
    <source>
        <dbReference type="SAM" id="MobiDB-lite"/>
    </source>
</evidence>
<feature type="transmembrane region" description="Helical" evidence="2">
    <location>
        <begin position="105"/>
        <end position="124"/>
    </location>
</feature>
<name>A0ABP6LB50_9ACTN</name>
<dbReference type="Proteomes" id="UP001501035">
    <property type="component" value="Unassembled WGS sequence"/>
</dbReference>
<feature type="compositionally biased region" description="Low complexity" evidence="1">
    <location>
        <begin position="275"/>
        <end position="292"/>
    </location>
</feature>
<keyword evidence="2" id="KW-1133">Transmembrane helix</keyword>
<keyword evidence="2" id="KW-0812">Transmembrane</keyword>
<keyword evidence="2" id="KW-0472">Membrane</keyword>
<protein>
    <submittedName>
        <fullName evidence="3">Uncharacterized protein</fullName>
    </submittedName>
</protein>
<dbReference type="RefSeq" id="WP_290713057.1">
    <property type="nucleotide sequence ID" value="NZ_BAAAVS010000021.1"/>
</dbReference>
<feature type="region of interest" description="Disordered" evidence="1">
    <location>
        <begin position="259"/>
        <end position="304"/>
    </location>
</feature>
<evidence type="ECO:0000313" key="4">
    <source>
        <dbReference type="Proteomes" id="UP001501035"/>
    </source>
</evidence>
<evidence type="ECO:0000256" key="2">
    <source>
        <dbReference type="SAM" id="Phobius"/>
    </source>
</evidence>
<organism evidence="3 4">
    <name type="scientific">Gordonia defluvii</name>
    <dbReference type="NCBI Taxonomy" id="283718"/>
    <lineage>
        <taxon>Bacteria</taxon>
        <taxon>Bacillati</taxon>
        <taxon>Actinomycetota</taxon>
        <taxon>Actinomycetes</taxon>
        <taxon>Mycobacteriales</taxon>
        <taxon>Gordoniaceae</taxon>
        <taxon>Gordonia</taxon>
    </lineage>
</organism>
<accession>A0ABP6LB50</accession>
<reference evidence="4" key="1">
    <citation type="journal article" date="2019" name="Int. J. Syst. Evol. Microbiol.">
        <title>The Global Catalogue of Microorganisms (GCM) 10K type strain sequencing project: providing services to taxonomists for standard genome sequencing and annotation.</title>
        <authorList>
            <consortium name="The Broad Institute Genomics Platform"/>
            <consortium name="The Broad Institute Genome Sequencing Center for Infectious Disease"/>
            <person name="Wu L."/>
            <person name="Ma J."/>
        </authorList>
    </citation>
    <scope>NUCLEOTIDE SEQUENCE [LARGE SCALE GENOMIC DNA]</scope>
    <source>
        <strain evidence="4">JCM 14234</strain>
    </source>
</reference>
<feature type="transmembrane region" description="Helical" evidence="2">
    <location>
        <begin position="64"/>
        <end position="84"/>
    </location>
</feature>
<gene>
    <name evidence="3" type="ORF">GCM10010528_14030</name>
</gene>
<feature type="transmembrane region" description="Helical" evidence="2">
    <location>
        <begin position="136"/>
        <end position="155"/>
    </location>
</feature>
<evidence type="ECO:0000313" key="3">
    <source>
        <dbReference type="EMBL" id="GAA3034345.1"/>
    </source>
</evidence>
<comment type="caution">
    <text evidence="3">The sequence shown here is derived from an EMBL/GenBank/DDBJ whole genome shotgun (WGS) entry which is preliminary data.</text>
</comment>
<proteinExistence type="predicted"/>